<reference evidence="2 3" key="1">
    <citation type="submission" date="2018-07" db="EMBL/GenBank/DDBJ databases">
        <title>Genomic Encyclopedia of Type Strains, Phase IV (KMG-IV): sequencing the most valuable type-strain genomes for metagenomic binning, comparative biology and taxonomic classification.</title>
        <authorList>
            <person name="Goeker M."/>
        </authorList>
    </citation>
    <scope>NUCLEOTIDE SEQUENCE [LARGE SCALE GENOMIC DNA]</scope>
    <source>
        <strain evidence="2 3">DSM 26725</strain>
    </source>
</reference>
<dbReference type="EMBL" id="QRDP01000004">
    <property type="protein sequence ID" value="RED15089.1"/>
    <property type="molecule type" value="Genomic_DNA"/>
</dbReference>
<dbReference type="Pfam" id="PF10011">
    <property type="entry name" value="DUF2254"/>
    <property type="match status" value="1"/>
</dbReference>
<proteinExistence type="predicted"/>
<keyword evidence="1" id="KW-0812">Transmembrane</keyword>
<comment type="caution">
    <text evidence="2">The sequence shown here is derived from an EMBL/GenBank/DDBJ whole genome shotgun (WGS) entry which is preliminary data.</text>
</comment>
<organism evidence="2 3">
    <name type="scientific">Parasphingopyxis lamellibrachiae</name>
    <dbReference type="NCBI Taxonomy" id="680125"/>
    <lineage>
        <taxon>Bacteria</taxon>
        <taxon>Pseudomonadati</taxon>
        <taxon>Pseudomonadota</taxon>
        <taxon>Alphaproteobacteria</taxon>
        <taxon>Sphingomonadales</taxon>
        <taxon>Sphingomonadaceae</taxon>
        <taxon>Parasphingopyxis</taxon>
    </lineage>
</organism>
<feature type="transmembrane region" description="Helical" evidence="1">
    <location>
        <begin position="16"/>
        <end position="37"/>
    </location>
</feature>
<evidence type="ECO:0000313" key="3">
    <source>
        <dbReference type="Proteomes" id="UP000256310"/>
    </source>
</evidence>
<protein>
    <submittedName>
        <fullName evidence="2">Putative membrane protein</fullName>
    </submittedName>
</protein>
<evidence type="ECO:0000313" key="2">
    <source>
        <dbReference type="EMBL" id="RED15089.1"/>
    </source>
</evidence>
<dbReference type="Proteomes" id="UP000256310">
    <property type="component" value="Unassembled WGS sequence"/>
</dbReference>
<sequence>MIAWFRSLWLNVNASYWFYPALFSIIAGIAAFVTVYLDRNGFADWLNEVSWIHSSRPEGARTVLTVIAGSMIGVASTVFSITIAAVAYASGNYGPRLLTNFMQDKGNQLSLGVFIATFVYAVLVLRVVRGADEQASDSVDAAATALPGFTPQLSLLIATALALVAVAVLVYFLHHIPDSIRINTVLKGIGQRLIDDIDERFPEDWRGEEPGTRATGEAVVAKTTGYIKIIDFETLDSIAERTGGVIALKVRTGDFVHPFVPIAELAQADASDAIADDIRACFSAGGMRTPTQDLEFLFDELVEIALRALSPGINDPFTAITALHWLGAATAELGHRSLDRGPEQNNYDPNRVQPLDDDFEHFLQRGFGGIRASAAGSPLAAKKFIDALETASLACNSAPRRRLFLEEATYLVVQARTALRGPSLKELETRFDNFVEAIQKQGI</sequence>
<evidence type="ECO:0000256" key="1">
    <source>
        <dbReference type="SAM" id="Phobius"/>
    </source>
</evidence>
<keyword evidence="3" id="KW-1185">Reference proteome</keyword>
<dbReference type="AlphaFoldDB" id="A0A3D9FB86"/>
<keyword evidence="1" id="KW-1133">Transmembrane helix</keyword>
<keyword evidence="1" id="KW-0472">Membrane</keyword>
<feature type="transmembrane region" description="Helical" evidence="1">
    <location>
        <begin position="153"/>
        <end position="173"/>
    </location>
</feature>
<gene>
    <name evidence="2" type="ORF">DFR46_0074</name>
</gene>
<dbReference type="OrthoDB" id="2955631at2"/>
<accession>A0A3D9FB86</accession>
<feature type="transmembrane region" description="Helical" evidence="1">
    <location>
        <begin position="109"/>
        <end position="128"/>
    </location>
</feature>
<feature type="transmembrane region" description="Helical" evidence="1">
    <location>
        <begin position="63"/>
        <end position="89"/>
    </location>
</feature>
<name>A0A3D9FB86_9SPHN</name>
<dbReference type="InterPro" id="IPR018723">
    <property type="entry name" value="DUF2254_membrane"/>
</dbReference>
<dbReference type="RefSeq" id="WP_116234654.1">
    <property type="nucleotide sequence ID" value="NZ_QRDP01000004.1"/>
</dbReference>